<keyword evidence="3 10" id="KW-0808">Transferase</keyword>
<dbReference type="PROSITE" id="PS01188">
    <property type="entry name" value="ELO"/>
    <property type="match status" value="1"/>
</dbReference>
<dbReference type="EMBL" id="BGPR01001743">
    <property type="protein sequence ID" value="GBM60879.1"/>
    <property type="molecule type" value="Genomic_DNA"/>
</dbReference>
<evidence type="ECO:0000256" key="9">
    <source>
        <dbReference type="ARBA" id="ARBA00023160"/>
    </source>
</evidence>
<dbReference type="InterPro" id="IPR002076">
    <property type="entry name" value="ELO_fam"/>
</dbReference>
<evidence type="ECO:0000256" key="7">
    <source>
        <dbReference type="ARBA" id="ARBA00023098"/>
    </source>
</evidence>
<keyword evidence="8 10" id="KW-0472">Membrane</keyword>
<feature type="transmembrane region" description="Helical" evidence="10">
    <location>
        <begin position="106"/>
        <end position="127"/>
    </location>
</feature>
<dbReference type="GO" id="GO:0019367">
    <property type="term" value="P:fatty acid elongation, saturated fatty acid"/>
    <property type="evidence" value="ECO:0007669"/>
    <property type="project" value="TreeGrafter"/>
</dbReference>
<keyword evidence="7 10" id="KW-0443">Lipid metabolism</keyword>
<evidence type="ECO:0000256" key="8">
    <source>
        <dbReference type="ARBA" id="ARBA00023136"/>
    </source>
</evidence>
<dbReference type="OrthoDB" id="434092at2759"/>
<dbReference type="Proteomes" id="UP000499080">
    <property type="component" value="Unassembled WGS sequence"/>
</dbReference>
<evidence type="ECO:0000313" key="11">
    <source>
        <dbReference type="EMBL" id="GBM60879.1"/>
    </source>
</evidence>
<sequence length="171" mass="20388">MAVIQWIYNFLFHPDIQQKFMIKDASVSFTIILVYILYTKLFGPLMMRNRKAFKLNKLMVLHNFEMAAANAYLAKECTKGFIKYWNSRCGFKKSPAYADFLKEDGITVWLLFLLKHLELIDTVFFVLRKKFNQVSFLHVFHHSAVILIYWWILKTNELGKSHNYSDYLKKI</sequence>
<comment type="caution">
    <text evidence="10">Lacks conserved residue(s) required for the propagation of feature annotation.</text>
</comment>
<dbReference type="Pfam" id="PF01151">
    <property type="entry name" value="ELO"/>
    <property type="match status" value="1"/>
</dbReference>
<keyword evidence="6 10" id="KW-1133">Transmembrane helix</keyword>
<feature type="transmembrane region" description="Helical" evidence="10">
    <location>
        <begin position="20"/>
        <end position="38"/>
    </location>
</feature>
<evidence type="ECO:0000256" key="2">
    <source>
        <dbReference type="ARBA" id="ARBA00022516"/>
    </source>
</evidence>
<name>A0A4Y2H6S8_ARAVE</name>
<evidence type="ECO:0000256" key="1">
    <source>
        <dbReference type="ARBA" id="ARBA00004141"/>
    </source>
</evidence>
<evidence type="ECO:0000256" key="5">
    <source>
        <dbReference type="ARBA" id="ARBA00022832"/>
    </source>
</evidence>
<comment type="subcellular location">
    <subcellularLocation>
        <location evidence="1">Membrane</location>
        <topology evidence="1">Multi-pass membrane protein</topology>
    </subcellularLocation>
</comment>
<dbReference type="GO" id="GO:0030148">
    <property type="term" value="P:sphingolipid biosynthetic process"/>
    <property type="evidence" value="ECO:0007669"/>
    <property type="project" value="TreeGrafter"/>
</dbReference>
<evidence type="ECO:0000256" key="6">
    <source>
        <dbReference type="ARBA" id="ARBA00022989"/>
    </source>
</evidence>
<dbReference type="AlphaFoldDB" id="A0A4Y2H6S8"/>
<protein>
    <recommendedName>
        <fullName evidence="10">Elongation of very long chain fatty acids protein</fullName>
        <ecNumber evidence="10">2.3.1.199</ecNumber>
    </recommendedName>
    <alternativeName>
        <fullName evidence="10">Very-long-chain 3-oxoacyl-CoA synthase</fullName>
    </alternativeName>
</protein>
<evidence type="ECO:0000256" key="10">
    <source>
        <dbReference type="RuleBase" id="RU361115"/>
    </source>
</evidence>
<dbReference type="GO" id="GO:0009922">
    <property type="term" value="F:fatty acid elongase activity"/>
    <property type="evidence" value="ECO:0007669"/>
    <property type="project" value="UniProtKB-EC"/>
</dbReference>
<organism evidence="11 12">
    <name type="scientific">Araneus ventricosus</name>
    <name type="common">Orbweaver spider</name>
    <name type="synonym">Epeira ventricosa</name>
    <dbReference type="NCBI Taxonomy" id="182803"/>
    <lineage>
        <taxon>Eukaryota</taxon>
        <taxon>Metazoa</taxon>
        <taxon>Ecdysozoa</taxon>
        <taxon>Arthropoda</taxon>
        <taxon>Chelicerata</taxon>
        <taxon>Arachnida</taxon>
        <taxon>Araneae</taxon>
        <taxon>Araneomorphae</taxon>
        <taxon>Entelegynae</taxon>
        <taxon>Araneoidea</taxon>
        <taxon>Araneidae</taxon>
        <taxon>Araneus</taxon>
    </lineage>
</organism>
<dbReference type="EC" id="2.3.1.199" evidence="10"/>
<comment type="caution">
    <text evidence="11">The sequence shown here is derived from an EMBL/GenBank/DDBJ whole genome shotgun (WGS) entry which is preliminary data.</text>
</comment>
<evidence type="ECO:0000256" key="3">
    <source>
        <dbReference type="ARBA" id="ARBA00022679"/>
    </source>
</evidence>
<keyword evidence="12" id="KW-1185">Reference proteome</keyword>
<accession>A0A4Y2H6S8</accession>
<evidence type="ECO:0000256" key="4">
    <source>
        <dbReference type="ARBA" id="ARBA00022692"/>
    </source>
</evidence>
<keyword evidence="4 10" id="KW-0812">Transmembrane</keyword>
<keyword evidence="9 10" id="KW-0275">Fatty acid biosynthesis</keyword>
<dbReference type="GO" id="GO:0005789">
    <property type="term" value="C:endoplasmic reticulum membrane"/>
    <property type="evidence" value="ECO:0007669"/>
    <property type="project" value="TreeGrafter"/>
</dbReference>
<dbReference type="InterPro" id="IPR030457">
    <property type="entry name" value="ELO_CS"/>
</dbReference>
<proteinExistence type="inferred from homology"/>
<dbReference type="GO" id="GO:0034626">
    <property type="term" value="P:fatty acid elongation, polyunsaturated fatty acid"/>
    <property type="evidence" value="ECO:0007669"/>
    <property type="project" value="TreeGrafter"/>
</dbReference>
<reference evidence="11 12" key="1">
    <citation type="journal article" date="2019" name="Sci. Rep.">
        <title>Orb-weaving spider Araneus ventricosus genome elucidates the spidroin gene catalogue.</title>
        <authorList>
            <person name="Kono N."/>
            <person name="Nakamura H."/>
            <person name="Ohtoshi R."/>
            <person name="Moran D.A.P."/>
            <person name="Shinohara A."/>
            <person name="Yoshida Y."/>
            <person name="Fujiwara M."/>
            <person name="Mori M."/>
            <person name="Tomita M."/>
            <person name="Arakawa K."/>
        </authorList>
    </citation>
    <scope>NUCLEOTIDE SEQUENCE [LARGE SCALE GENOMIC DNA]</scope>
</reference>
<dbReference type="PANTHER" id="PTHR11157">
    <property type="entry name" value="FATTY ACID ACYL TRANSFERASE-RELATED"/>
    <property type="match status" value="1"/>
</dbReference>
<evidence type="ECO:0000313" key="12">
    <source>
        <dbReference type="Proteomes" id="UP000499080"/>
    </source>
</evidence>
<keyword evidence="2 10" id="KW-0444">Lipid biosynthesis</keyword>
<dbReference type="GO" id="GO:0042761">
    <property type="term" value="P:very long-chain fatty acid biosynthetic process"/>
    <property type="evidence" value="ECO:0007669"/>
    <property type="project" value="TreeGrafter"/>
</dbReference>
<keyword evidence="5 10" id="KW-0276">Fatty acid metabolism</keyword>
<dbReference type="GO" id="GO:0034625">
    <property type="term" value="P:fatty acid elongation, monounsaturated fatty acid"/>
    <property type="evidence" value="ECO:0007669"/>
    <property type="project" value="TreeGrafter"/>
</dbReference>
<gene>
    <name evidence="11" type="primary">ELOVL1_2</name>
    <name evidence="11" type="ORF">AVEN_49640_1</name>
</gene>
<feature type="transmembrane region" description="Helical" evidence="10">
    <location>
        <begin position="134"/>
        <end position="152"/>
    </location>
</feature>
<comment type="similarity">
    <text evidence="10">Belongs to the ELO family.</text>
</comment>
<comment type="catalytic activity">
    <reaction evidence="10">
        <text>a very-long-chain acyl-CoA + malonyl-CoA + H(+) = a very-long-chain 3-oxoacyl-CoA + CO2 + CoA</text>
        <dbReference type="Rhea" id="RHEA:32727"/>
        <dbReference type="ChEBI" id="CHEBI:15378"/>
        <dbReference type="ChEBI" id="CHEBI:16526"/>
        <dbReference type="ChEBI" id="CHEBI:57287"/>
        <dbReference type="ChEBI" id="CHEBI:57384"/>
        <dbReference type="ChEBI" id="CHEBI:90725"/>
        <dbReference type="ChEBI" id="CHEBI:90736"/>
        <dbReference type="EC" id="2.3.1.199"/>
    </reaction>
</comment>